<dbReference type="RefSeq" id="WP_005600696.1">
    <property type="nucleotide sequence ID" value="NZ_GG663519.1"/>
</dbReference>
<feature type="transmembrane region" description="Helical" evidence="8">
    <location>
        <begin position="447"/>
        <end position="466"/>
    </location>
</feature>
<dbReference type="STRING" id="45851.BHV86_06325"/>
<protein>
    <submittedName>
        <fullName evidence="9">MBOAT family protein</fullName>
    </submittedName>
</protein>
<evidence type="ECO:0000256" key="8">
    <source>
        <dbReference type="SAM" id="Phobius"/>
    </source>
</evidence>
<keyword evidence="10" id="KW-1185">Reference proteome</keyword>
<dbReference type="PANTHER" id="PTHR13285">
    <property type="entry name" value="ACYLTRANSFERASE"/>
    <property type="match status" value="1"/>
</dbReference>
<evidence type="ECO:0000256" key="4">
    <source>
        <dbReference type="ARBA" id="ARBA00022692"/>
    </source>
</evidence>
<evidence type="ECO:0000256" key="6">
    <source>
        <dbReference type="ARBA" id="ARBA00023136"/>
    </source>
</evidence>
<sequence>MAYHMLVYVVAFLPATILLYQLVPQKFRYIVLLCANCIFFCSFSKGLIIYLIAAILVAYFFARWIEKIGEKKSDGQKAVTKAKRKVLALGIVLNLLVLVVLKYTNFFAKSFIDLTNVFGSKWKFAPIRFLVPIGISFYTLEIISYLTDVYRGTIKAEHNFAKVALYLSFFPQTMEGPIARFSETADDLYAGRGITFNNLKFGYQRIAWGLFKKMVVADRFYYMVSYIFSNYQKLDGSIMLVGAMAYTAQLYMEFSGGMDIIIGSGQIFGINLPENFRQPFASKNASEFWRRWHITLGTFFKDYIFYPVSLAKPVKNFAKKVKNVFGRNVSKFVAPTVALFCVWICNGLWHGAQWTFIFYGMYYFVIIFIETITEAPVKKLTDKLHINRDSNVYKAFQSVKLFFIVIIGEMFFRAESLKAGFIMFGKIFTDFHISYFWNHRFKLHLDAYDLIVALVGVLVVVIVGFIRERKPGLRERIDRKILPVRWIVWYACILTVIFFGAYGSGYSVVELIYAGY</sequence>
<dbReference type="Pfam" id="PF03062">
    <property type="entry name" value="MBOAT"/>
    <property type="match status" value="1"/>
</dbReference>
<evidence type="ECO:0000256" key="2">
    <source>
        <dbReference type="ARBA" id="ARBA00010323"/>
    </source>
</evidence>
<keyword evidence="6 7" id="KW-0472">Membrane</keyword>
<feature type="transmembrane region" description="Helical" evidence="8">
    <location>
        <begin position="5"/>
        <end position="23"/>
    </location>
</feature>
<dbReference type="InterPro" id="IPR028362">
    <property type="entry name" value="AlgI"/>
</dbReference>
<organism evidence="9 10">
    <name type="scientific">Eshraghiella crossota DSM 2876</name>
    <dbReference type="NCBI Taxonomy" id="511680"/>
    <lineage>
        <taxon>Bacteria</taxon>
        <taxon>Bacillati</taxon>
        <taxon>Bacillota</taxon>
        <taxon>Clostridia</taxon>
        <taxon>Lachnospirales</taxon>
        <taxon>Lachnospiraceae</taxon>
        <taxon>Eshraghiella</taxon>
    </lineage>
</organism>
<keyword evidence="5 8" id="KW-1133">Transmembrane helix</keyword>
<dbReference type="EMBL" id="ABWN01000017">
    <property type="protein sequence ID" value="EFF69595.1"/>
    <property type="molecule type" value="Genomic_DNA"/>
</dbReference>
<evidence type="ECO:0000313" key="9">
    <source>
        <dbReference type="EMBL" id="EFF69595.1"/>
    </source>
</evidence>
<comment type="caution">
    <text evidence="9">The sequence shown here is derived from an EMBL/GenBank/DDBJ whole genome shotgun (WGS) entry which is preliminary data.</text>
</comment>
<keyword evidence="4 8" id="KW-0812">Transmembrane</keyword>
<dbReference type="InterPro" id="IPR024194">
    <property type="entry name" value="Ac/AlaTfrase_AlgI/DltB"/>
</dbReference>
<dbReference type="InterPro" id="IPR051085">
    <property type="entry name" value="MB_O-acyltransferase"/>
</dbReference>
<evidence type="ECO:0000313" key="10">
    <source>
        <dbReference type="Proteomes" id="UP000006238"/>
    </source>
</evidence>
<comment type="similarity">
    <text evidence="2 7">Belongs to the membrane-bound acyltransferase family.</text>
</comment>
<dbReference type="PIRSF" id="PIRSF016636">
    <property type="entry name" value="AlgI_DltB"/>
    <property type="match status" value="1"/>
</dbReference>
<reference evidence="9 10" key="1">
    <citation type="submission" date="2010-02" db="EMBL/GenBank/DDBJ databases">
        <authorList>
            <person name="Weinstock G."/>
            <person name="Sodergren E."/>
            <person name="Clifton S."/>
            <person name="Fulton L."/>
            <person name="Fulton B."/>
            <person name="Courtney L."/>
            <person name="Fronick C."/>
            <person name="Harrison M."/>
            <person name="Strong C."/>
            <person name="Farmer C."/>
            <person name="Delahaunty K."/>
            <person name="Markovic C."/>
            <person name="Hall O."/>
            <person name="Minx P."/>
            <person name="Tomlinson C."/>
            <person name="Mitreva M."/>
            <person name="Nelson J."/>
            <person name="Hou S."/>
            <person name="Wollam A."/>
            <person name="Pepin K.H."/>
            <person name="Johnson M."/>
            <person name="Bhonagiri V."/>
            <person name="Zhang X."/>
            <person name="Suruliraj S."/>
            <person name="Warren W."/>
            <person name="Chinwalla A."/>
            <person name="Mardis E.R."/>
            <person name="Wilson R.K."/>
        </authorList>
    </citation>
    <scope>NUCLEOTIDE SEQUENCE [LARGE SCALE GENOMIC DNA]</scope>
    <source>
        <strain evidence="9 10">DSM 2876</strain>
    </source>
</reference>
<dbReference type="PANTHER" id="PTHR13285:SF18">
    <property type="entry name" value="PROTEIN-CYSTEINE N-PALMITOYLTRANSFERASE RASP"/>
    <property type="match status" value="1"/>
</dbReference>
<evidence type="ECO:0000256" key="1">
    <source>
        <dbReference type="ARBA" id="ARBA00004651"/>
    </source>
</evidence>
<dbReference type="GO" id="GO:0042121">
    <property type="term" value="P:alginic acid biosynthetic process"/>
    <property type="evidence" value="ECO:0007669"/>
    <property type="project" value="InterPro"/>
</dbReference>
<dbReference type="AlphaFoldDB" id="D4RWS1"/>
<feature type="transmembrane region" description="Helical" evidence="8">
    <location>
        <begin position="29"/>
        <end position="62"/>
    </location>
</feature>
<proteinExistence type="inferred from homology"/>
<feature type="transmembrane region" description="Helical" evidence="8">
    <location>
        <begin position="487"/>
        <end position="509"/>
    </location>
</feature>
<dbReference type="Proteomes" id="UP000006238">
    <property type="component" value="Unassembled WGS sequence"/>
</dbReference>
<evidence type="ECO:0000256" key="5">
    <source>
        <dbReference type="ARBA" id="ARBA00022989"/>
    </source>
</evidence>
<keyword evidence="7" id="KW-0808">Transferase</keyword>
<dbReference type="GeneID" id="98918476"/>
<gene>
    <name evidence="9" type="ORF">BUTYVIB_00108</name>
</gene>
<evidence type="ECO:0000256" key="7">
    <source>
        <dbReference type="PIRNR" id="PIRNR016636"/>
    </source>
</evidence>
<keyword evidence="7" id="KW-0012">Acyltransferase</keyword>
<name>D4RWS1_9FIRM</name>
<dbReference type="GO" id="GO:0005886">
    <property type="term" value="C:plasma membrane"/>
    <property type="evidence" value="ECO:0007669"/>
    <property type="project" value="UniProtKB-SubCell"/>
</dbReference>
<dbReference type="PIRSF" id="PIRSF500217">
    <property type="entry name" value="AlgI"/>
    <property type="match status" value="1"/>
</dbReference>
<dbReference type="InterPro" id="IPR004299">
    <property type="entry name" value="MBOAT_fam"/>
</dbReference>
<feature type="transmembrane region" description="Helical" evidence="8">
    <location>
        <begin position="86"/>
        <end position="104"/>
    </location>
</feature>
<feature type="transmembrane region" description="Helical" evidence="8">
    <location>
        <begin position="124"/>
        <end position="146"/>
    </location>
</feature>
<dbReference type="HOGENOM" id="CLU_025255_0_0_9"/>
<comment type="subcellular location">
    <subcellularLocation>
        <location evidence="1">Cell membrane</location>
        <topology evidence="1">Multi-pass membrane protein</topology>
    </subcellularLocation>
</comment>
<feature type="transmembrane region" description="Helical" evidence="8">
    <location>
        <begin position="398"/>
        <end position="414"/>
    </location>
</feature>
<feature type="transmembrane region" description="Helical" evidence="8">
    <location>
        <begin position="356"/>
        <end position="377"/>
    </location>
</feature>
<keyword evidence="3 7" id="KW-1003">Cell membrane</keyword>
<dbReference type="GO" id="GO:0016746">
    <property type="term" value="F:acyltransferase activity"/>
    <property type="evidence" value="ECO:0007669"/>
    <property type="project" value="UniProtKB-KW"/>
</dbReference>
<feature type="transmembrane region" description="Helical" evidence="8">
    <location>
        <begin position="332"/>
        <end position="350"/>
    </location>
</feature>
<evidence type="ECO:0000256" key="3">
    <source>
        <dbReference type="ARBA" id="ARBA00022475"/>
    </source>
</evidence>
<accession>D4RWS1</accession>
<dbReference type="eggNOG" id="COG1696">
    <property type="taxonomic scope" value="Bacteria"/>
</dbReference>